<name>A0A1A8GNZ0_9TELE</name>
<feature type="region of interest" description="Disordered" evidence="1">
    <location>
        <begin position="25"/>
        <end position="46"/>
    </location>
</feature>
<sequence length="46" mass="5163">VRPCWIVEYWKTAVARLNAWRSAWSAAPSSSHHETANQRTAKGGHS</sequence>
<protein>
    <submittedName>
        <fullName evidence="2">Zgc:113363</fullName>
    </submittedName>
</protein>
<evidence type="ECO:0000256" key="1">
    <source>
        <dbReference type="SAM" id="MobiDB-lite"/>
    </source>
</evidence>
<dbReference type="AlphaFoldDB" id="A0A1A8GNZ0"/>
<proteinExistence type="predicted"/>
<feature type="non-terminal residue" evidence="2">
    <location>
        <position position="1"/>
    </location>
</feature>
<accession>A0A1A8GNZ0</accession>
<reference evidence="2" key="2">
    <citation type="submission" date="2016-06" db="EMBL/GenBank/DDBJ databases">
        <title>The genome of a short-lived fish provides insights into sex chromosome evolution and the genetic control of aging.</title>
        <authorList>
            <person name="Reichwald K."/>
            <person name="Felder M."/>
            <person name="Petzold A."/>
            <person name="Koch P."/>
            <person name="Groth M."/>
            <person name="Platzer M."/>
        </authorList>
    </citation>
    <scope>NUCLEOTIDE SEQUENCE</scope>
    <source>
        <tissue evidence="2">Brain</tissue>
    </source>
</reference>
<gene>
    <name evidence="2" type="primary">ZGC:113363</name>
</gene>
<reference evidence="2" key="1">
    <citation type="submission" date="2016-05" db="EMBL/GenBank/DDBJ databases">
        <authorList>
            <person name="Lavstsen T."/>
            <person name="Jespersen J.S."/>
        </authorList>
    </citation>
    <scope>NUCLEOTIDE SEQUENCE</scope>
    <source>
        <tissue evidence="2">Brain</tissue>
    </source>
</reference>
<dbReference type="EMBL" id="HAEC01004037">
    <property type="protein sequence ID" value="SBQ72114.1"/>
    <property type="molecule type" value="Transcribed_RNA"/>
</dbReference>
<organism evidence="2">
    <name type="scientific">Nothobranchius korthausae</name>
    <dbReference type="NCBI Taxonomy" id="1143690"/>
    <lineage>
        <taxon>Eukaryota</taxon>
        <taxon>Metazoa</taxon>
        <taxon>Chordata</taxon>
        <taxon>Craniata</taxon>
        <taxon>Vertebrata</taxon>
        <taxon>Euteleostomi</taxon>
        <taxon>Actinopterygii</taxon>
        <taxon>Neopterygii</taxon>
        <taxon>Teleostei</taxon>
        <taxon>Neoteleostei</taxon>
        <taxon>Acanthomorphata</taxon>
        <taxon>Ovalentaria</taxon>
        <taxon>Atherinomorphae</taxon>
        <taxon>Cyprinodontiformes</taxon>
        <taxon>Nothobranchiidae</taxon>
        <taxon>Nothobranchius</taxon>
    </lineage>
</organism>
<evidence type="ECO:0000313" key="2">
    <source>
        <dbReference type="EMBL" id="SBQ72114.1"/>
    </source>
</evidence>